<name>A0A4S4FPP4_9MICO</name>
<dbReference type="InterPro" id="IPR001851">
    <property type="entry name" value="ABC_transp_permease"/>
</dbReference>
<dbReference type="Pfam" id="PF02653">
    <property type="entry name" value="BPD_transp_2"/>
    <property type="match status" value="1"/>
</dbReference>
<keyword evidence="7 9" id="KW-0472">Membrane</keyword>
<feature type="transmembrane region" description="Helical" evidence="9">
    <location>
        <begin position="33"/>
        <end position="52"/>
    </location>
</feature>
<dbReference type="GO" id="GO:0022857">
    <property type="term" value="F:transmembrane transporter activity"/>
    <property type="evidence" value="ECO:0007669"/>
    <property type="project" value="InterPro"/>
</dbReference>
<evidence type="ECO:0000256" key="7">
    <source>
        <dbReference type="ARBA" id="ARBA00023136"/>
    </source>
</evidence>
<feature type="transmembrane region" description="Helical" evidence="9">
    <location>
        <begin position="58"/>
        <end position="80"/>
    </location>
</feature>
<keyword evidence="4" id="KW-0997">Cell inner membrane</keyword>
<dbReference type="Proteomes" id="UP000309133">
    <property type="component" value="Unassembled WGS sequence"/>
</dbReference>
<organism evidence="10 11">
    <name type="scientific">Naasia lichenicola</name>
    <dbReference type="NCBI Taxonomy" id="2565933"/>
    <lineage>
        <taxon>Bacteria</taxon>
        <taxon>Bacillati</taxon>
        <taxon>Actinomycetota</taxon>
        <taxon>Actinomycetes</taxon>
        <taxon>Micrococcales</taxon>
        <taxon>Microbacteriaceae</taxon>
        <taxon>Naasia</taxon>
    </lineage>
</organism>
<evidence type="ECO:0000256" key="1">
    <source>
        <dbReference type="ARBA" id="ARBA00004651"/>
    </source>
</evidence>
<evidence type="ECO:0000256" key="5">
    <source>
        <dbReference type="ARBA" id="ARBA00022692"/>
    </source>
</evidence>
<feature type="transmembrane region" description="Helical" evidence="9">
    <location>
        <begin position="264"/>
        <end position="281"/>
    </location>
</feature>
<evidence type="ECO:0000256" key="3">
    <source>
        <dbReference type="ARBA" id="ARBA00022475"/>
    </source>
</evidence>
<keyword evidence="6 9" id="KW-1133">Transmembrane helix</keyword>
<keyword evidence="3" id="KW-1003">Cell membrane</keyword>
<accession>A0A4S4FPP4</accession>
<reference evidence="10 11" key="1">
    <citation type="submission" date="2019-04" db="EMBL/GenBank/DDBJ databases">
        <authorList>
            <person name="Jiang L."/>
        </authorList>
    </citation>
    <scope>NUCLEOTIDE SEQUENCE [LARGE SCALE GENOMIC DNA]</scope>
    <source>
        <strain evidence="10 11">YIM 131853</strain>
    </source>
</reference>
<gene>
    <name evidence="10" type="ORF">E6C64_05560</name>
</gene>
<keyword evidence="2" id="KW-0813">Transport</keyword>
<feature type="transmembrane region" description="Helical" evidence="9">
    <location>
        <begin position="288"/>
        <end position="305"/>
    </location>
</feature>
<evidence type="ECO:0000256" key="6">
    <source>
        <dbReference type="ARBA" id="ARBA00022989"/>
    </source>
</evidence>
<dbReference type="OrthoDB" id="9808136at2"/>
<dbReference type="CDD" id="cd06579">
    <property type="entry name" value="TM_PBP1_transp_AraH_like"/>
    <property type="match status" value="1"/>
</dbReference>
<dbReference type="AlphaFoldDB" id="A0A4S4FPP4"/>
<protein>
    <recommendedName>
        <fullName evidence="8">Autoinducer 2 import system permease protein LsrD</fullName>
    </recommendedName>
</protein>
<dbReference type="PANTHER" id="PTHR32196:SF71">
    <property type="entry name" value="AUTOINDUCER 2 IMPORT SYSTEM PERMEASE PROTEIN LSRD"/>
    <property type="match status" value="1"/>
</dbReference>
<dbReference type="EMBL" id="SSSM01000003">
    <property type="protein sequence ID" value="THG31545.1"/>
    <property type="molecule type" value="Genomic_DNA"/>
</dbReference>
<comment type="caution">
    <text evidence="10">The sequence shown here is derived from an EMBL/GenBank/DDBJ whole genome shotgun (WGS) entry which is preliminary data.</text>
</comment>
<dbReference type="GO" id="GO:0005886">
    <property type="term" value="C:plasma membrane"/>
    <property type="evidence" value="ECO:0007669"/>
    <property type="project" value="UniProtKB-SubCell"/>
</dbReference>
<proteinExistence type="predicted"/>
<evidence type="ECO:0000256" key="2">
    <source>
        <dbReference type="ARBA" id="ARBA00022448"/>
    </source>
</evidence>
<feature type="transmembrane region" description="Helical" evidence="9">
    <location>
        <begin position="232"/>
        <end position="252"/>
    </location>
</feature>
<evidence type="ECO:0000256" key="8">
    <source>
        <dbReference type="ARBA" id="ARBA00039381"/>
    </source>
</evidence>
<dbReference type="RefSeq" id="WP_136426665.1">
    <property type="nucleotide sequence ID" value="NZ_SSSM01000003.1"/>
</dbReference>
<keyword evidence="11" id="KW-1185">Reference proteome</keyword>
<sequence>MTNLETRPETTLSAPTTNRTAGTVALRVLKHPALPAFVGMIAIWLAIGAIAGRGLVETISAGIIIATFLVIVGIGQLFVITVGNGGIDLSVSYVMTLSAFLACQIMAGNDANIATGIIVAVIAGVVAGAVSAALIEFVGMPPLVGTLAVGFALQTITLIYSGSVVGVASPALSDFTTAQIGPFPIFGIVGIVIAVAFAVILKRTSYGRRIEAVGQKPVAASFANARPALIRASAYVLSGGMAGLAGVFLAAYSGGPSLGLGTSYQLASIAVVVLGGSLIAGGRGIISGLWAGAVLLTLLTTLANITRLSGGWQFIIQGALIVLVLALSRNPLARR</sequence>
<dbReference type="PANTHER" id="PTHR32196">
    <property type="entry name" value="ABC TRANSPORTER PERMEASE PROTEIN YPHD-RELATED-RELATED"/>
    <property type="match status" value="1"/>
</dbReference>
<comment type="subcellular location">
    <subcellularLocation>
        <location evidence="1">Cell membrane</location>
        <topology evidence="1">Multi-pass membrane protein</topology>
    </subcellularLocation>
</comment>
<feature type="transmembrane region" description="Helical" evidence="9">
    <location>
        <begin position="147"/>
        <end position="168"/>
    </location>
</feature>
<feature type="transmembrane region" description="Helical" evidence="9">
    <location>
        <begin position="87"/>
        <end position="107"/>
    </location>
</feature>
<evidence type="ECO:0000256" key="9">
    <source>
        <dbReference type="SAM" id="Phobius"/>
    </source>
</evidence>
<feature type="transmembrane region" description="Helical" evidence="9">
    <location>
        <begin position="180"/>
        <end position="201"/>
    </location>
</feature>
<evidence type="ECO:0000313" key="10">
    <source>
        <dbReference type="EMBL" id="THG31545.1"/>
    </source>
</evidence>
<keyword evidence="5 9" id="KW-0812">Transmembrane</keyword>
<feature type="transmembrane region" description="Helical" evidence="9">
    <location>
        <begin position="113"/>
        <end position="135"/>
    </location>
</feature>
<feature type="transmembrane region" description="Helical" evidence="9">
    <location>
        <begin position="311"/>
        <end position="328"/>
    </location>
</feature>
<evidence type="ECO:0000313" key="11">
    <source>
        <dbReference type="Proteomes" id="UP000309133"/>
    </source>
</evidence>
<evidence type="ECO:0000256" key="4">
    <source>
        <dbReference type="ARBA" id="ARBA00022519"/>
    </source>
</evidence>